<feature type="transmembrane region" description="Helical" evidence="1">
    <location>
        <begin position="446"/>
        <end position="468"/>
    </location>
</feature>
<name>A0A8S9TA56_9CYAN</name>
<feature type="transmembrane region" description="Helical" evidence="1">
    <location>
        <begin position="530"/>
        <end position="548"/>
    </location>
</feature>
<comment type="caution">
    <text evidence="2">The sequence shown here is derived from an EMBL/GenBank/DDBJ whole genome shotgun (WGS) entry which is preliminary data.</text>
</comment>
<dbReference type="Proteomes" id="UP000029738">
    <property type="component" value="Unassembled WGS sequence"/>
</dbReference>
<keyword evidence="1" id="KW-0472">Membrane</keyword>
<gene>
    <name evidence="2" type="ORF">DA73_0400024765</name>
</gene>
<dbReference type="RefSeq" id="WP_038089882.1">
    <property type="nucleotide sequence ID" value="NZ_JHEG04000001.1"/>
</dbReference>
<feature type="transmembrane region" description="Helical" evidence="1">
    <location>
        <begin position="278"/>
        <end position="301"/>
    </location>
</feature>
<evidence type="ECO:0000256" key="1">
    <source>
        <dbReference type="SAM" id="Phobius"/>
    </source>
</evidence>
<keyword evidence="1" id="KW-1133">Transmembrane helix</keyword>
<feature type="transmembrane region" description="Helical" evidence="1">
    <location>
        <begin position="98"/>
        <end position="118"/>
    </location>
</feature>
<feature type="transmembrane region" description="Helical" evidence="1">
    <location>
        <begin position="475"/>
        <end position="498"/>
    </location>
</feature>
<evidence type="ECO:0000313" key="2">
    <source>
        <dbReference type="EMBL" id="KAF3888343.1"/>
    </source>
</evidence>
<feature type="transmembrane region" description="Helical" evidence="1">
    <location>
        <begin position="355"/>
        <end position="376"/>
    </location>
</feature>
<feature type="transmembrane region" description="Helical" evidence="1">
    <location>
        <begin position="214"/>
        <end position="232"/>
    </location>
</feature>
<feature type="transmembrane region" description="Helical" evidence="1">
    <location>
        <begin position="413"/>
        <end position="434"/>
    </location>
</feature>
<feature type="transmembrane region" description="Helical" evidence="1">
    <location>
        <begin position="322"/>
        <end position="343"/>
    </location>
</feature>
<evidence type="ECO:0000313" key="3">
    <source>
        <dbReference type="Proteomes" id="UP000029738"/>
    </source>
</evidence>
<keyword evidence="1" id="KW-0812">Transmembrane</keyword>
<dbReference type="AlphaFoldDB" id="A0A8S9TA56"/>
<accession>A0A8S9TA56</accession>
<reference evidence="2" key="1">
    <citation type="journal article" date="2015" name="Genome Announc.">
        <title>Draft Genome Sequence of Tolypothrix boutellei Strain VB521301.</title>
        <authorList>
            <person name="Chandrababunaidu M.M."/>
            <person name="Singh D."/>
            <person name="Sen D."/>
            <person name="Bhan S."/>
            <person name="Das S."/>
            <person name="Gupta A."/>
            <person name="Adhikary S.P."/>
            <person name="Tripathy S."/>
        </authorList>
    </citation>
    <scope>NUCLEOTIDE SEQUENCE</scope>
    <source>
        <strain evidence="2">VB521301</strain>
    </source>
</reference>
<proteinExistence type="predicted"/>
<feature type="transmembrane region" description="Helical" evidence="1">
    <location>
        <begin position="145"/>
        <end position="166"/>
    </location>
</feature>
<sequence length="559" mass="64044">MIQNFIEQLGDWNPQLLREIRGRLKTQNVVLAVSTSLLSQLVLYGFFAVKLPPNRVTVSSNYSLYCTGSPNDINDYRCLHDGLRHYYLINWQLFWQDIFTWLSIIIIAALLVAGTYLLTSDLATEQRRGTLNFIRLSPQSPKNIFWGKLLGVPILLYIAVALTVPLHLWSGLGAKIPFLSILTFYALVLAACMFYYSGALLFGLVGSWLSGFQAWLASGVVLGFLILSRLWFANATTDSPIAYIKGLNPFYLIPHLDKSSFFTSINLWENFSWFKLPLGASFFTVVIFITFNYGTLAYFIWQALWRCFRDPKSTMLSKQQSYWLTAYFAVCTLGCVNWKDFVASPYYHWSVLRDSIAFILFLDLWLFLFLIAALIPHRQLLQDWVRYKKSFIDNNSWKRSLVRDLIWGEKSPALVAIALNAIILITPLLLLLVLNFERGINRNNPLFALALAGSLAMVYAALAQFMLFLKNRYRIFWTIATLTALIVLPIIIALLLTANTSDNYFPWFFSVAAPLITLFADSYPISPIQFLFAIFCQLVTVWLLVFKLKQQLDKTEELT</sequence>
<organism evidence="2 3">
    <name type="scientific">Tolypothrix bouteillei VB521301</name>
    <dbReference type="NCBI Taxonomy" id="1479485"/>
    <lineage>
        <taxon>Bacteria</taxon>
        <taxon>Bacillati</taxon>
        <taxon>Cyanobacteriota</taxon>
        <taxon>Cyanophyceae</taxon>
        <taxon>Nostocales</taxon>
        <taxon>Tolypothrichaceae</taxon>
        <taxon>Tolypothrix</taxon>
    </lineage>
</organism>
<keyword evidence="3" id="KW-1185">Reference proteome</keyword>
<feature type="transmembrane region" description="Helical" evidence="1">
    <location>
        <begin position="178"/>
        <end position="202"/>
    </location>
</feature>
<protein>
    <submittedName>
        <fullName evidence="2">Uncharacterized protein</fullName>
    </submittedName>
</protein>
<dbReference type="EMBL" id="JHEG04000001">
    <property type="protein sequence ID" value="KAF3888343.1"/>
    <property type="molecule type" value="Genomic_DNA"/>
</dbReference>
<feature type="transmembrane region" description="Helical" evidence="1">
    <location>
        <begin position="28"/>
        <end position="49"/>
    </location>
</feature>
<reference evidence="2" key="2">
    <citation type="submission" date="2019-11" db="EMBL/GenBank/DDBJ databases">
        <title>Improved Assembly of Tolypothrix boutellei genome.</title>
        <authorList>
            <person name="Sarangi A.N."/>
            <person name="Mukherjee M."/>
            <person name="Ghosh S."/>
            <person name="Singh D."/>
            <person name="Das A."/>
            <person name="Kant S."/>
            <person name="Prusty A."/>
            <person name="Tripathy S."/>
        </authorList>
    </citation>
    <scope>NUCLEOTIDE SEQUENCE</scope>
    <source>
        <strain evidence="2">VB521301</strain>
    </source>
</reference>